<proteinExistence type="predicted"/>
<reference evidence="6" key="2">
    <citation type="submission" date="2017-05" db="EMBL/GenBank/DDBJ databases">
        <authorList>
            <person name="Song R."/>
            <person name="Chenine A.L."/>
            <person name="Ruprecht R.M."/>
        </authorList>
    </citation>
    <scope>NUCLEOTIDE SEQUENCE</scope>
    <source>
        <strain evidence="6">SCGC AB-777_F03</strain>
    </source>
</reference>
<feature type="short sequence motif" description="Histidine triad motif" evidence="2 3">
    <location>
        <begin position="96"/>
        <end position="100"/>
    </location>
</feature>
<reference evidence="5" key="3">
    <citation type="submission" date="2017-05" db="EMBL/GenBank/DDBJ databases">
        <authorList>
            <person name="Munson-Mcgee J.H."/>
        </authorList>
    </citation>
    <scope>NUCLEOTIDE SEQUENCE</scope>
    <source>
        <strain evidence="5">SCGC AB-777_F03</strain>
    </source>
</reference>
<dbReference type="InterPro" id="IPR001310">
    <property type="entry name" value="Histidine_triad_HIT"/>
</dbReference>
<comment type="caution">
    <text evidence="6">The sequence shown here is derived from an EMBL/GenBank/DDBJ whole genome shotgun (WGS) entry which is preliminary data.</text>
</comment>
<dbReference type="GO" id="GO:0003824">
    <property type="term" value="F:catalytic activity"/>
    <property type="evidence" value="ECO:0007669"/>
    <property type="project" value="InterPro"/>
</dbReference>
<feature type="active site" description="Tele-AMP-histidine intermediate" evidence="1">
    <location>
        <position position="98"/>
    </location>
</feature>
<dbReference type="Pfam" id="PF01230">
    <property type="entry name" value="HIT"/>
    <property type="match status" value="1"/>
</dbReference>
<dbReference type="PROSITE" id="PS51084">
    <property type="entry name" value="HIT_2"/>
    <property type="match status" value="1"/>
</dbReference>
<organism evidence="6">
    <name type="scientific">Nanobsidianus stetteri</name>
    <dbReference type="NCBI Taxonomy" id="1294122"/>
    <lineage>
        <taxon>Archaea</taxon>
        <taxon>Nanobdellota</taxon>
        <taxon>Candidatus Nanoarchaeia</taxon>
        <taxon>Nanoarchaeales</taxon>
        <taxon>Nanopusillaceae</taxon>
        <taxon>Candidatus Nanobsidianus</taxon>
    </lineage>
</organism>
<dbReference type="EMBL" id="QEFP01000001">
    <property type="protein sequence ID" value="PVU68949.1"/>
    <property type="molecule type" value="Genomic_DNA"/>
</dbReference>
<evidence type="ECO:0000256" key="2">
    <source>
        <dbReference type="PIRSR" id="PIRSR601310-3"/>
    </source>
</evidence>
<dbReference type="GO" id="GO:0009117">
    <property type="term" value="P:nucleotide metabolic process"/>
    <property type="evidence" value="ECO:0007669"/>
    <property type="project" value="TreeGrafter"/>
</dbReference>
<evidence type="ECO:0000313" key="6">
    <source>
        <dbReference type="EMBL" id="PVU68949.1"/>
    </source>
</evidence>
<evidence type="ECO:0000256" key="1">
    <source>
        <dbReference type="PIRSR" id="PIRSR601310-1"/>
    </source>
</evidence>
<accession>A0A2T9WM97</accession>
<dbReference type="InterPro" id="IPR011146">
    <property type="entry name" value="HIT-like"/>
</dbReference>
<name>A0A2T9WM97_NANST</name>
<sequence length="135" mass="16113">MEECIFCKIINKEIPSYILYEDEYSIAFLDINPINKGHTLFVPKKHFERISNIDNEYIKNFYESFTKFLKLFEEKISKDYNIIVNNGKKAGQAVFHAHIHIIPQYNENGYKNIFNWNTHKLSKEEAEEIIKKFNS</sequence>
<dbReference type="AlphaFoldDB" id="A0A2T9WM97"/>
<dbReference type="PANTHER" id="PTHR46648">
    <property type="entry name" value="HIT FAMILY PROTEIN 1"/>
    <property type="match status" value="1"/>
</dbReference>
<dbReference type="EMBL" id="QEFP02000004">
    <property type="protein sequence ID" value="MCC5446939.1"/>
    <property type="molecule type" value="Genomic_DNA"/>
</dbReference>
<feature type="domain" description="HIT" evidence="4">
    <location>
        <begin position="5"/>
        <end position="113"/>
    </location>
</feature>
<evidence type="ECO:0000259" key="4">
    <source>
        <dbReference type="PROSITE" id="PS51084"/>
    </source>
</evidence>
<reference evidence="5" key="4">
    <citation type="submission" date="2021-11" db="EMBL/GenBank/DDBJ databases">
        <authorList>
            <person name="Munson-Mcgee J."/>
            <person name="Field E."/>
            <person name="Bateson M."/>
            <person name="Rooney C."/>
            <person name="Stepanauskas R."/>
            <person name="Young M."/>
        </authorList>
    </citation>
    <scope>NUCLEOTIDE SEQUENCE</scope>
    <source>
        <strain evidence="5">SCGC AB-777_F03</strain>
    </source>
</reference>
<reference evidence="6" key="1">
    <citation type="journal article" date="2015" name="Appl. Environ. Microbiol.">
        <title>Nanoarchaeota, Their Sulfolobales Host, and Nanoarchaeota Virus Distribution across Yellowstone National Park Hot Springs.</title>
        <authorList>
            <person name="Munson-McGee J.H."/>
            <person name="Field E.K."/>
            <person name="Bateson M."/>
            <person name="Rooney C."/>
            <person name="Stepanauskas R."/>
            <person name="Young M.J."/>
        </authorList>
    </citation>
    <scope>NUCLEOTIDE SEQUENCE [LARGE SCALE GENOMIC DNA]</scope>
    <source>
        <strain evidence="6">SCGC AB-777_F03</strain>
    </source>
</reference>
<dbReference type="Gene3D" id="3.30.428.10">
    <property type="entry name" value="HIT-like"/>
    <property type="match status" value="1"/>
</dbReference>
<dbReference type="PANTHER" id="PTHR46648:SF1">
    <property type="entry name" value="ADENOSINE 5'-MONOPHOSPHORAMIDASE HNT1"/>
    <property type="match status" value="1"/>
</dbReference>
<gene>
    <name evidence="5" type="ORF">DDW03_000790</name>
    <name evidence="6" type="ORF">DDW03_00260</name>
</gene>
<dbReference type="RefSeq" id="WP_228615168.1">
    <property type="nucleotide sequence ID" value="NZ_QEFP02000004.1"/>
</dbReference>
<dbReference type="PRINTS" id="PR00332">
    <property type="entry name" value="HISTRIAD"/>
</dbReference>
<dbReference type="Proteomes" id="UP000245509">
    <property type="component" value="Unassembled WGS sequence"/>
</dbReference>
<dbReference type="InterPro" id="IPR036265">
    <property type="entry name" value="HIT-like_sf"/>
</dbReference>
<dbReference type="SUPFAM" id="SSF54197">
    <property type="entry name" value="HIT-like"/>
    <property type="match status" value="1"/>
</dbReference>
<evidence type="ECO:0000256" key="3">
    <source>
        <dbReference type="PROSITE-ProRule" id="PRU00464"/>
    </source>
</evidence>
<evidence type="ECO:0000313" key="5">
    <source>
        <dbReference type="EMBL" id="MCC5446939.1"/>
    </source>
</evidence>
<protein>
    <submittedName>
        <fullName evidence="6">HIT family protein</fullName>
    </submittedName>
</protein>